<dbReference type="InterPro" id="IPR051043">
    <property type="entry name" value="Sulfatase_Mod_Factor_Kinase"/>
</dbReference>
<gene>
    <name evidence="3" type="ORF">EI684_03515</name>
</gene>
<sequence length="1058" mass="116605">MSSPNSHEESQRAALLAEIAELQEELAATQRPRTRASLEADIAELQAQLAALDGGETPSPATAPVNQSGQAGGTSLGANNTLHGPTHIGDDVGRDKLEQQVGSVQAARDAFVATQQTINIYASEEAPVAPLLRTYLTELGSACARLSLADAESVDPKQATLDLQAVYVGLELERHVPLPPVDAEQLREQAISAIKEAGFAGVEEYATAYDGTVEQAFQFVIEQISPKEQQRRVRALEALAEHSRLVITGHPGSGKSSLVNFVALSLADAWCSGQPGVVPLGADWPHQALLPIRVVLREFAAWLEATPASAGDAAGLLWRWLEQKVGLAPLLVQRLRTACADGHAMLFLDGLDEVPLRDDGEPLRRVMATLHALGRGTSRMVVTCRVLDYEQAERQLTDWPVERIAPFAQPLREQLITHWFDALERLKRPTRGEPAILRDGLIRAIQARPELQRLAGNPLLLTMMIRLQAHDGELPGEQVTLYRRSVDLLLLQWRRDAAGREALGAVLALPQWSDSQLNRLLDRLAYVAHERGVSGESEQGADLPRQVLLEAAAHFFALYDPDRDLERAQKFLNYISAHGNGIIQRHDQQIYRFPHRTFQEYLAGRRLISDEGWPDDRPEFVDRALACSARGPQWRGALLLAVSQHALDGRLRPVFNLADELLARYRRGHATSDLLLAADILQELDRERVTTQRPELWEAIRTALLALLQPSNTKNPNSLPPSPAVVHERTENVHIAAKERIGTEETTPSSPLSHNVGEGAGGEGHPSHPNNLPALAGAERGRAGFLLGAFGDPRMPLSLTQWQHELAKLNATATDSYFCRIAAGDYLIGSGDDDSDAYDHERPQHTVTFAQDYWVARLPITNAQWQCWVAEGGTAAHYADDDDLNHPNQPVVGIDWHAATAYCAWLNNQLADLLPAGYTIRLPTEAEWEAAARGATARRYPWGNAWRDDGAATEEDRATRGWRWTMPVGCYPAGATPEGILDLAGNVWEWTLSRWHAYPGAKRSFTNDKLVVVRGGAFDNNRTFVRCGARGRNHPDDFLVIWGFRVILSPRSHIGSDF</sequence>
<name>A0A426U7V9_9CHLR</name>
<protein>
    <recommendedName>
        <fullName evidence="2">AAA+ ATPase domain-containing protein</fullName>
    </recommendedName>
</protein>
<comment type="caution">
    <text evidence="3">The sequence shown here is derived from an EMBL/GenBank/DDBJ whole genome shotgun (WGS) entry which is preliminary data.</text>
</comment>
<dbReference type="SMART" id="SM00382">
    <property type="entry name" value="AAA"/>
    <property type="match status" value="1"/>
</dbReference>
<dbReference type="Gene3D" id="3.90.1580.10">
    <property type="entry name" value="paralog of FGE (formylglycine-generating enzyme)"/>
    <property type="match status" value="1"/>
</dbReference>
<evidence type="ECO:0000313" key="3">
    <source>
        <dbReference type="EMBL" id="RRR76131.1"/>
    </source>
</evidence>
<feature type="domain" description="AAA+ ATPase" evidence="2">
    <location>
        <begin position="241"/>
        <end position="393"/>
    </location>
</feature>
<dbReference type="InterPro" id="IPR042095">
    <property type="entry name" value="SUMF_sf"/>
</dbReference>
<reference evidence="3 4" key="1">
    <citation type="submission" date="2018-12" db="EMBL/GenBank/DDBJ databases">
        <title>Genome Sequence of Candidatus Viridilinea halotolerans isolated from saline sulfide-rich spring.</title>
        <authorList>
            <person name="Grouzdev D.S."/>
            <person name="Burganskaya E.I."/>
            <person name="Krutkina M.S."/>
            <person name="Sukhacheva M.V."/>
            <person name="Gorlenko V.M."/>
        </authorList>
    </citation>
    <scope>NUCLEOTIDE SEQUENCE [LARGE SCALE GENOMIC DNA]</scope>
    <source>
        <strain evidence="3">Chok-6</strain>
    </source>
</reference>
<evidence type="ECO:0000259" key="2">
    <source>
        <dbReference type="SMART" id="SM00382"/>
    </source>
</evidence>
<dbReference type="Proteomes" id="UP000280307">
    <property type="component" value="Unassembled WGS sequence"/>
</dbReference>
<dbReference type="Gene3D" id="3.40.50.300">
    <property type="entry name" value="P-loop containing nucleotide triphosphate hydrolases"/>
    <property type="match status" value="1"/>
</dbReference>
<dbReference type="EMBL" id="RSAS01000139">
    <property type="protein sequence ID" value="RRR76131.1"/>
    <property type="molecule type" value="Genomic_DNA"/>
</dbReference>
<dbReference type="SUPFAM" id="SSF52540">
    <property type="entry name" value="P-loop containing nucleoside triphosphate hydrolases"/>
    <property type="match status" value="1"/>
</dbReference>
<dbReference type="Pfam" id="PF03781">
    <property type="entry name" value="FGE-sulfatase"/>
    <property type="match status" value="1"/>
</dbReference>
<evidence type="ECO:0000256" key="1">
    <source>
        <dbReference type="SAM" id="MobiDB-lite"/>
    </source>
</evidence>
<dbReference type="InterPro" id="IPR016187">
    <property type="entry name" value="CTDL_fold"/>
</dbReference>
<organism evidence="3 4">
    <name type="scientific">Candidatus Viridilinea halotolerans</name>
    <dbReference type="NCBI Taxonomy" id="2491704"/>
    <lineage>
        <taxon>Bacteria</taxon>
        <taxon>Bacillati</taxon>
        <taxon>Chloroflexota</taxon>
        <taxon>Chloroflexia</taxon>
        <taxon>Chloroflexales</taxon>
        <taxon>Chloroflexineae</taxon>
        <taxon>Oscillochloridaceae</taxon>
        <taxon>Candidatus Viridilinea</taxon>
    </lineage>
</organism>
<dbReference type="PANTHER" id="PTHR23150">
    <property type="entry name" value="SULFATASE MODIFYING FACTOR 1, 2"/>
    <property type="match status" value="1"/>
</dbReference>
<dbReference type="InterPro" id="IPR005532">
    <property type="entry name" value="SUMF_dom"/>
</dbReference>
<feature type="compositionally biased region" description="Polar residues" evidence="1">
    <location>
        <begin position="744"/>
        <end position="753"/>
    </location>
</feature>
<feature type="region of interest" description="Disordered" evidence="1">
    <location>
        <begin position="739"/>
        <end position="775"/>
    </location>
</feature>
<dbReference type="GO" id="GO:0120147">
    <property type="term" value="F:formylglycine-generating oxidase activity"/>
    <property type="evidence" value="ECO:0007669"/>
    <property type="project" value="TreeGrafter"/>
</dbReference>
<dbReference type="InterPro" id="IPR027417">
    <property type="entry name" value="P-loop_NTPase"/>
</dbReference>
<dbReference type="SUPFAM" id="SSF56436">
    <property type="entry name" value="C-type lectin-like"/>
    <property type="match status" value="1"/>
</dbReference>
<accession>A0A426U7V9</accession>
<dbReference type="InterPro" id="IPR003593">
    <property type="entry name" value="AAA+_ATPase"/>
</dbReference>
<feature type="region of interest" description="Disordered" evidence="1">
    <location>
        <begin position="54"/>
        <end position="89"/>
    </location>
</feature>
<dbReference type="AlphaFoldDB" id="A0A426U7V9"/>
<proteinExistence type="predicted"/>
<evidence type="ECO:0000313" key="4">
    <source>
        <dbReference type="Proteomes" id="UP000280307"/>
    </source>
</evidence>
<dbReference type="PANTHER" id="PTHR23150:SF19">
    <property type="entry name" value="FORMYLGLYCINE-GENERATING ENZYME"/>
    <property type="match status" value="1"/>
</dbReference>